<comment type="caution">
    <text evidence="2">The sequence shown here is derived from an EMBL/GenBank/DDBJ whole genome shotgun (WGS) entry which is preliminary data.</text>
</comment>
<keyword evidence="1" id="KW-0812">Transmembrane</keyword>
<keyword evidence="3" id="KW-1185">Reference proteome</keyword>
<dbReference type="OrthoDB" id="2735017at2"/>
<evidence type="ECO:0000256" key="1">
    <source>
        <dbReference type="SAM" id="Phobius"/>
    </source>
</evidence>
<protein>
    <recommendedName>
        <fullName evidence="4">Membrane protein (TIGR04086 family)</fullName>
    </recommendedName>
</protein>
<dbReference type="RefSeq" id="WP_107932685.1">
    <property type="nucleotide sequence ID" value="NZ_CP085009.1"/>
</dbReference>
<proteinExistence type="predicted"/>
<evidence type="ECO:0008006" key="4">
    <source>
        <dbReference type="Google" id="ProtNLM"/>
    </source>
</evidence>
<evidence type="ECO:0000313" key="2">
    <source>
        <dbReference type="EMBL" id="PYF07643.1"/>
    </source>
</evidence>
<reference evidence="2 3" key="1">
    <citation type="submission" date="2018-06" db="EMBL/GenBank/DDBJ databases">
        <title>Genomic Encyclopedia of Archaeal and Bacterial Type Strains, Phase II (KMG-II): from individual species to whole genera.</title>
        <authorList>
            <person name="Goeker M."/>
        </authorList>
    </citation>
    <scope>NUCLEOTIDE SEQUENCE [LARGE SCALE GENOMIC DNA]</scope>
    <source>
        <strain evidence="2 3">KACC 16626</strain>
    </source>
</reference>
<dbReference type="AlphaFoldDB" id="A0A318TTF6"/>
<dbReference type="EMBL" id="QJTJ01000004">
    <property type="protein sequence ID" value="PYF07643.1"/>
    <property type="molecule type" value="Genomic_DNA"/>
</dbReference>
<keyword evidence="1" id="KW-1133">Transmembrane helix</keyword>
<feature type="transmembrane region" description="Helical" evidence="1">
    <location>
        <begin position="94"/>
        <end position="115"/>
    </location>
</feature>
<organism evidence="2 3">
    <name type="scientific">Ureibacillus chungkukjangi</name>
    <dbReference type="NCBI Taxonomy" id="1202712"/>
    <lineage>
        <taxon>Bacteria</taxon>
        <taxon>Bacillati</taxon>
        <taxon>Bacillota</taxon>
        <taxon>Bacilli</taxon>
        <taxon>Bacillales</taxon>
        <taxon>Caryophanaceae</taxon>
        <taxon>Ureibacillus</taxon>
    </lineage>
</organism>
<evidence type="ECO:0000313" key="3">
    <source>
        <dbReference type="Proteomes" id="UP000247416"/>
    </source>
</evidence>
<dbReference type="Proteomes" id="UP000247416">
    <property type="component" value="Unassembled WGS sequence"/>
</dbReference>
<accession>A0A318TTF6</accession>
<feature type="transmembrane region" description="Helical" evidence="1">
    <location>
        <begin position="65"/>
        <end position="88"/>
    </location>
</feature>
<gene>
    <name evidence="2" type="ORF">BJ095_104151</name>
</gene>
<keyword evidence="1" id="KW-0472">Membrane</keyword>
<name>A0A318TTF6_9BACL</name>
<feature type="transmembrane region" description="Helical" evidence="1">
    <location>
        <begin position="7"/>
        <end position="29"/>
    </location>
</feature>
<feature type="transmembrane region" description="Helical" evidence="1">
    <location>
        <begin position="35"/>
        <end position="53"/>
    </location>
</feature>
<sequence>MFNTIKFLQALGASLLVTIIVSFIIGFIPIHSMNLFVFIQLLLTYGAMGYFAAKWNPQTPYTTAYLGALVIAVTSFLLSHYVFNILVFTDPEGIARSLTFAVLTSLLVAYIYTVIRTRREGVLQ</sequence>